<evidence type="ECO:0000259" key="6">
    <source>
        <dbReference type="Pfam" id="PF01878"/>
    </source>
</evidence>
<dbReference type="CDD" id="cd21133">
    <property type="entry name" value="EVE"/>
    <property type="match status" value="1"/>
</dbReference>
<evidence type="ECO:0000313" key="7">
    <source>
        <dbReference type="EMBL" id="TPX51876.1"/>
    </source>
</evidence>
<dbReference type="Gene3D" id="3.10.590.10">
    <property type="entry name" value="ph1033 like domains"/>
    <property type="match status" value="1"/>
</dbReference>
<name>A0A507DK29_9FUNG</name>
<dbReference type="FunFam" id="3.10.590.10:FF:000003">
    <property type="entry name" value="Thymocyte nuclear protein 1"/>
    <property type="match status" value="1"/>
</dbReference>
<dbReference type="OrthoDB" id="41445at2759"/>
<sequence>MPSSASISDHSEAEEVIPSRRTPRGNPLPTSNKKTSAAPPPTRKSTRERKIIKYDALEVISDSDDDDEPAVMVSKRKRAKTSHAADPCEGDGDENEESKAETVADATDDKSSENEPGSEQVVQTTKPKKPSPKGASKQHSTNASDPRFFLIKAEPSSRIEKGIDVKFSLDDLKDTGVSPWDGVRAYAARNIMMEMRVGDLCLFYHSNCKTPGIAGIARVVRECYPDHTAFDAAHPYYDPKSDEACPKWQMVDVEYVRHLKRFVPLRELQSDGARELRDMVLLKQSRLSVQPVSKEEYEYVVQLEDKKDDEGEEERVGESGQE</sequence>
<evidence type="ECO:0000313" key="8">
    <source>
        <dbReference type="Proteomes" id="UP000320475"/>
    </source>
</evidence>
<dbReference type="SUPFAM" id="SSF88697">
    <property type="entry name" value="PUA domain-like"/>
    <property type="match status" value="1"/>
</dbReference>
<organism evidence="7 8">
    <name type="scientific">Synchytrium endobioticum</name>
    <dbReference type="NCBI Taxonomy" id="286115"/>
    <lineage>
        <taxon>Eukaryota</taxon>
        <taxon>Fungi</taxon>
        <taxon>Fungi incertae sedis</taxon>
        <taxon>Chytridiomycota</taxon>
        <taxon>Chytridiomycota incertae sedis</taxon>
        <taxon>Chytridiomycetes</taxon>
        <taxon>Synchytriales</taxon>
        <taxon>Synchytriaceae</taxon>
        <taxon>Synchytrium</taxon>
    </lineage>
</organism>
<dbReference type="EMBL" id="QEAM01000001">
    <property type="protein sequence ID" value="TPX51876.1"/>
    <property type="molecule type" value="Genomic_DNA"/>
</dbReference>
<evidence type="ECO:0000256" key="1">
    <source>
        <dbReference type="ARBA" id="ARBA00004123"/>
    </source>
</evidence>
<dbReference type="InterPro" id="IPR052181">
    <property type="entry name" value="5hmC_binding"/>
</dbReference>
<evidence type="ECO:0000256" key="3">
    <source>
        <dbReference type="ARBA" id="ARBA00022553"/>
    </source>
</evidence>
<dbReference type="GO" id="GO:0005634">
    <property type="term" value="C:nucleus"/>
    <property type="evidence" value="ECO:0007669"/>
    <property type="project" value="UniProtKB-SubCell"/>
</dbReference>
<gene>
    <name evidence="7" type="ORF">SeLEV6574_g00081</name>
</gene>
<feature type="region of interest" description="Disordered" evidence="5">
    <location>
        <begin position="303"/>
        <end position="322"/>
    </location>
</feature>
<keyword evidence="4" id="KW-0539">Nucleus</keyword>
<dbReference type="InterPro" id="IPR047197">
    <property type="entry name" value="THYN1-like_EVE"/>
</dbReference>
<dbReference type="AlphaFoldDB" id="A0A507DK29"/>
<keyword evidence="3" id="KW-0597">Phosphoprotein</keyword>
<evidence type="ECO:0000256" key="2">
    <source>
        <dbReference type="ARBA" id="ARBA00014654"/>
    </source>
</evidence>
<protein>
    <recommendedName>
        <fullName evidence="2">Thymocyte nuclear protein 1</fullName>
    </recommendedName>
</protein>
<dbReference type="Pfam" id="PF01878">
    <property type="entry name" value="EVE"/>
    <property type="match status" value="1"/>
</dbReference>
<feature type="compositionally biased region" description="Basic and acidic residues" evidence="5">
    <location>
        <begin position="97"/>
        <end position="113"/>
    </location>
</feature>
<dbReference type="PANTHER" id="PTHR14087">
    <property type="entry name" value="THYMOCYTE NUCLEAR PROTEIN 1"/>
    <property type="match status" value="1"/>
</dbReference>
<reference evidence="7 8" key="1">
    <citation type="journal article" date="2019" name="Sci. Rep.">
        <title>Comparative genomics of chytrid fungi reveal insights into the obligate biotrophic and pathogenic lifestyle of Synchytrium endobioticum.</title>
        <authorList>
            <person name="van de Vossenberg B.T.L.H."/>
            <person name="Warris S."/>
            <person name="Nguyen H.D.T."/>
            <person name="van Gent-Pelzer M.P.E."/>
            <person name="Joly D.L."/>
            <person name="van de Geest H.C."/>
            <person name="Bonants P.J.M."/>
            <person name="Smith D.S."/>
            <person name="Levesque C.A."/>
            <person name="van der Lee T.A.J."/>
        </authorList>
    </citation>
    <scope>NUCLEOTIDE SEQUENCE [LARGE SCALE GENOMIC DNA]</scope>
    <source>
        <strain evidence="7 8">LEV6574</strain>
    </source>
</reference>
<proteinExistence type="predicted"/>
<dbReference type="Proteomes" id="UP000320475">
    <property type="component" value="Unassembled WGS sequence"/>
</dbReference>
<evidence type="ECO:0000256" key="5">
    <source>
        <dbReference type="SAM" id="MobiDB-lite"/>
    </source>
</evidence>
<feature type="compositionally biased region" description="Polar residues" evidence="5">
    <location>
        <begin position="114"/>
        <end position="125"/>
    </location>
</feature>
<accession>A0A507DK29</accession>
<dbReference type="InterPro" id="IPR002740">
    <property type="entry name" value="EVE_domain"/>
</dbReference>
<comment type="subcellular location">
    <subcellularLocation>
        <location evidence="1">Nucleus</location>
    </subcellularLocation>
</comment>
<feature type="domain" description="EVE" evidence="6">
    <location>
        <begin position="148"/>
        <end position="302"/>
    </location>
</feature>
<comment type="caution">
    <text evidence="7">The sequence shown here is derived from an EMBL/GenBank/DDBJ whole genome shotgun (WGS) entry which is preliminary data.</text>
</comment>
<feature type="region of interest" description="Disordered" evidence="5">
    <location>
        <begin position="1"/>
        <end position="148"/>
    </location>
</feature>
<dbReference type="InterPro" id="IPR015947">
    <property type="entry name" value="PUA-like_sf"/>
</dbReference>
<dbReference type="PANTHER" id="PTHR14087:SF7">
    <property type="entry name" value="THYMOCYTE NUCLEAR PROTEIN 1"/>
    <property type="match status" value="1"/>
</dbReference>
<evidence type="ECO:0000256" key="4">
    <source>
        <dbReference type="ARBA" id="ARBA00023242"/>
    </source>
</evidence>